<keyword evidence="1" id="KW-0812">Transmembrane</keyword>
<evidence type="ECO:0000313" key="3">
    <source>
        <dbReference type="Proteomes" id="UP000654075"/>
    </source>
</evidence>
<dbReference type="EMBL" id="CAJNNV010000492">
    <property type="protein sequence ID" value="CAE8582795.1"/>
    <property type="molecule type" value="Genomic_DNA"/>
</dbReference>
<name>A0A813DAB8_POLGL</name>
<feature type="non-terminal residue" evidence="2">
    <location>
        <position position="1"/>
    </location>
</feature>
<comment type="caution">
    <text evidence="2">The sequence shown here is derived from an EMBL/GenBank/DDBJ whole genome shotgun (WGS) entry which is preliminary data.</text>
</comment>
<keyword evidence="1" id="KW-0472">Membrane</keyword>
<dbReference type="AlphaFoldDB" id="A0A813DAB8"/>
<organism evidence="2 3">
    <name type="scientific">Polarella glacialis</name>
    <name type="common">Dinoflagellate</name>
    <dbReference type="NCBI Taxonomy" id="89957"/>
    <lineage>
        <taxon>Eukaryota</taxon>
        <taxon>Sar</taxon>
        <taxon>Alveolata</taxon>
        <taxon>Dinophyceae</taxon>
        <taxon>Suessiales</taxon>
        <taxon>Suessiaceae</taxon>
        <taxon>Polarella</taxon>
    </lineage>
</organism>
<keyword evidence="1" id="KW-1133">Transmembrane helix</keyword>
<gene>
    <name evidence="2" type="ORF">PGLA1383_LOCUS1784</name>
</gene>
<keyword evidence="3" id="KW-1185">Reference proteome</keyword>
<dbReference type="Proteomes" id="UP000654075">
    <property type="component" value="Unassembled WGS sequence"/>
</dbReference>
<feature type="transmembrane region" description="Helical" evidence="1">
    <location>
        <begin position="91"/>
        <end position="111"/>
    </location>
</feature>
<accession>A0A813DAB8</accession>
<evidence type="ECO:0000256" key="1">
    <source>
        <dbReference type="SAM" id="Phobius"/>
    </source>
</evidence>
<feature type="transmembrane region" description="Helical" evidence="1">
    <location>
        <begin position="141"/>
        <end position="165"/>
    </location>
</feature>
<evidence type="ECO:0000313" key="2">
    <source>
        <dbReference type="EMBL" id="CAE8582795.1"/>
    </source>
</evidence>
<proteinExistence type="predicted"/>
<reference evidence="2" key="1">
    <citation type="submission" date="2021-02" db="EMBL/GenBank/DDBJ databases">
        <authorList>
            <person name="Dougan E. K."/>
            <person name="Rhodes N."/>
            <person name="Thang M."/>
            <person name="Chan C."/>
        </authorList>
    </citation>
    <scope>NUCLEOTIDE SEQUENCE</scope>
</reference>
<protein>
    <submittedName>
        <fullName evidence="2">Uncharacterized protein</fullName>
    </submittedName>
</protein>
<sequence length="202" mass="21727">ARRRRDWDVEAFQPLASAGEFAQSCCCLGLLLLMSACFSQAVGCCVLWRYWKASSLSAEHPAVAASPGALVAGVRHRRIPLGPRLVKRVSALLYLGSAIAPLTAATCYTAASHHRLKLLVSEFLFATTDGAVTVWPEDLDFRLAGGSFLAVASGLVSLLGGLVLLCTELDGILVRPNRVIQITDHSKQQQNNNKTTSELEHA</sequence>